<dbReference type="HOGENOM" id="CLU_1640433_0_0_10"/>
<organism evidence="1 2">
    <name type="scientific">Phocaeicola salanitronis (strain DSM 18170 / JCM 13657 / CCUG 60908 / BL78)</name>
    <name type="common">Bacteroides salanitronis</name>
    <dbReference type="NCBI Taxonomy" id="667015"/>
    <lineage>
        <taxon>Bacteria</taxon>
        <taxon>Pseudomonadati</taxon>
        <taxon>Bacteroidota</taxon>
        <taxon>Bacteroidia</taxon>
        <taxon>Bacteroidales</taxon>
        <taxon>Bacteroidaceae</taxon>
        <taxon>Phocaeicola</taxon>
    </lineage>
</organism>
<dbReference type="STRING" id="667015.Bacsa_3511"/>
<accession>F0R7J1</accession>
<reference evidence="1 2" key="1">
    <citation type="journal article" date="2011" name="Stand. Genomic Sci.">
        <title>Complete genome sequence of Bacteroides salanitronis type strain (BL78).</title>
        <authorList>
            <person name="Gronow S."/>
            <person name="Held B."/>
            <person name="Lucas S."/>
            <person name="Lapidus A."/>
            <person name="Del Rio T.G."/>
            <person name="Nolan M."/>
            <person name="Tice H."/>
            <person name="Deshpande S."/>
            <person name="Cheng J.F."/>
            <person name="Pitluck S."/>
            <person name="Liolios K."/>
            <person name="Pagani I."/>
            <person name="Ivanova N."/>
            <person name="Mavromatis K."/>
            <person name="Pati A."/>
            <person name="Tapia R."/>
            <person name="Han C."/>
            <person name="Goodwin L."/>
            <person name="Chen A."/>
            <person name="Palaniappan K."/>
            <person name="Land M."/>
            <person name="Hauser L."/>
            <person name="Chang Y.J."/>
            <person name="Jeffries C.D."/>
            <person name="Brambilla E.M."/>
            <person name="Rohde M."/>
            <person name="Goker M."/>
            <person name="Detter J.C."/>
            <person name="Woyke T."/>
            <person name="Bristow J."/>
            <person name="Markowitz V."/>
            <person name="Hugenholtz P."/>
            <person name="Kyrpides N.C."/>
            <person name="Klenk H.P."/>
            <person name="Eisen J.A."/>
        </authorList>
    </citation>
    <scope>NUCLEOTIDE SEQUENCE [LARGE SCALE GENOMIC DNA]</scope>
    <source>
        <strain evidence="1 2">DSM 18170</strain>
    </source>
</reference>
<dbReference type="Proteomes" id="UP000007486">
    <property type="component" value="Chromosome"/>
</dbReference>
<sequence length="161" mass="18435">MGMVYLKSHAQTTPWYINQALCLFRAKAFRMVSFSRISQMWLPHGSCCSSRTKGREWSLTCTFSRSPSRLSPVTVPQRVRPSSSVQPMRTSIPIGTDWSRFSCIVCLTACRAFRFMPSRTVPMDWGMDVLVIISCPFMKNIPSKETVGIRLRPCPARRLHR</sequence>
<evidence type="ECO:0000313" key="2">
    <source>
        <dbReference type="Proteomes" id="UP000007486"/>
    </source>
</evidence>
<dbReference type="KEGG" id="bsa:Bacsa_3511"/>
<evidence type="ECO:0000313" key="1">
    <source>
        <dbReference type="EMBL" id="ADY38035.1"/>
    </source>
</evidence>
<dbReference type="EMBL" id="CP002530">
    <property type="protein sequence ID" value="ADY38035.1"/>
    <property type="molecule type" value="Genomic_DNA"/>
</dbReference>
<gene>
    <name evidence="1" type="ordered locus">Bacsa_3511</name>
</gene>
<proteinExistence type="predicted"/>
<keyword evidence="2" id="KW-1185">Reference proteome</keyword>
<name>F0R7J1_PHOSB</name>
<dbReference type="AlphaFoldDB" id="F0R7J1"/>
<protein>
    <submittedName>
        <fullName evidence="1">Uncharacterized protein</fullName>
    </submittedName>
</protein>